<accession>A0A8J2XUQ9</accession>
<sequence length="109" mass="11703">MVECVSLVLACVASLLGFGLLALGQERHWEAVTALAADRRVSQRVLMTMGLVLQALALPLLVFSQGAGFGSLLWGVLVTATAMSIAFVLSWRPRWLKPLAGLLRVKRSG</sequence>
<reference evidence="2" key="1">
    <citation type="journal article" date="2014" name="Int. J. Syst. Evol. Microbiol.">
        <title>Complete genome sequence of Corynebacterium casei LMG S-19264T (=DSM 44701T), isolated from a smear-ripened cheese.</title>
        <authorList>
            <consortium name="US DOE Joint Genome Institute (JGI-PGF)"/>
            <person name="Walter F."/>
            <person name="Albersmeier A."/>
            <person name="Kalinowski J."/>
            <person name="Ruckert C."/>
        </authorList>
    </citation>
    <scope>NUCLEOTIDE SEQUENCE</scope>
    <source>
        <strain evidence="2">CCM 7086</strain>
    </source>
</reference>
<feature type="transmembrane region" description="Helical" evidence="1">
    <location>
        <begin position="69"/>
        <end position="89"/>
    </location>
</feature>
<keyword evidence="1" id="KW-0472">Membrane</keyword>
<dbReference type="EMBL" id="BMCG01000001">
    <property type="protein sequence ID" value="GGB99322.1"/>
    <property type="molecule type" value="Genomic_DNA"/>
</dbReference>
<dbReference type="Proteomes" id="UP000620266">
    <property type="component" value="Unassembled WGS sequence"/>
</dbReference>
<keyword evidence="3" id="KW-1185">Reference proteome</keyword>
<dbReference type="Pfam" id="PF11804">
    <property type="entry name" value="DUF3325"/>
    <property type="match status" value="1"/>
</dbReference>
<evidence type="ECO:0000313" key="2">
    <source>
        <dbReference type="EMBL" id="GGB99322.1"/>
    </source>
</evidence>
<evidence type="ECO:0000313" key="3">
    <source>
        <dbReference type="Proteomes" id="UP000620266"/>
    </source>
</evidence>
<keyword evidence="1" id="KW-1133">Transmembrane helix</keyword>
<feature type="transmembrane region" description="Helical" evidence="1">
    <location>
        <begin position="6"/>
        <end position="24"/>
    </location>
</feature>
<feature type="transmembrane region" description="Helical" evidence="1">
    <location>
        <begin position="45"/>
        <end position="63"/>
    </location>
</feature>
<comment type="caution">
    <text evidence="2">The sequence shown here is derived from an EMBL/GenBank/DDBJ whole genome shotgun (WGS) entry which is preliminary data.</text>
</comment>
<dbReference type="InterPro" id="IPR021762">
    <property type="entry name" value="DUF3325"/>
</dbReference>
<evidence type="ECO:0000256" key="1">
    <source>
        <dbReference type="SAM" id="Phobius"/>
    </source>
</evidence>
<proteinExistence type="predicted"/>
<protein>
    <recommendedName>
        <fullName evidence="4">DUF3325 domain-containing protein</fullName>
    </recommendedName>
</protein>
<reference evidence="2" key="2">
    <citation type="submission" date="2020-09" db="EMBL/GenBank/DDBJ databases">
        <authorList>
            <person name="Sun Q."/>
            <person name="Sedlacek I."/>
        </authorList>
    </citation>
    <scope>NUCLEOTIDE SEQUENCE</scope>
    <source>
        <strain evidence="2">CCM 7086</strain>
    </source>
</reference>
<organism evidence="2 3">
    <name type="scientific">Oxalicibacterium flavum</name>
    <dbReference type="NCBI Taxonomy" id="179467"/>
    <lineage>
        <taxon>Bacteria</taxon>
        <taxon>Pseudomonadati</taxon>
        <taxon>Pseudomonadota</taxon>
        <taxon>Betaproteobacteria</taxon>
        <taxon>Burkholderiales</taxon>
        <taxon>Oxalobacteraceae</taxon>
        <taxon>Oxalicibacterium</taxon>
    </lineage>
</organism>
<dbReference type="AlphaFoldDB" id="A0A8J2XUQ9"/>
<gene>
    <name evidence="2" type="ORF">GCM10007205_05790</name>
</gene>
<name>A0A8J2XUQ9_9BURK</name>
<evidence type="ECO:0008006" key="4">
    <source>
        <dbReference type="Google" id="ProtNLM"/>
    </source>
</evidence>
<keyword evidence="1" id="KW-0812">Transmembrane</keyword>